<dbReference type="PANTHER" id="PTHR33747:SF1">
    <property type="entry name" value="ADENYLATE CYCLASE-ASSOCIATED CAP C-TERMINAL DOMAIN-CONTAINING PROTEIN"/>
    <property type="match status" value="1"/>
</dbReference>
<comment type="similarity">
    <text evidence="1">Belongs to the UPF0225 family.</text>
</comment>
<evidence type="ECO:0000313" key="3">
    <source>
        <dbReference type="EMBL" id="MBO8192234.1"/>
    </source>
</evidence>
<dbReference type="InterPro" id="IPR023006">
    <property type="entry name" value="YchJ-like"/>
</dbReference>
<dbReference type="InterPro" id="IPR032710">
    <property type="entry name" value="NTF2-like_dom_sf"/>
</dbReference>
<protein>
    <recommendedName>
        <fullName evidence="1">UPF0225 protein ITI46_11230</fullName>
    </recommendedName>
</protein>
<evidence type="ECO:0000259" key="2">
    <source>
        <dbReference type="Pfam" id="PF17775"/>
    </source>
</evidence>
<accession>A0ABS3XAA0</accession>
<feature type="domain" description="YchJ-like middle NTF2-like" evidence="2">
    <location>
        <begin position="42"/>
        <end position="137"/>
    </location>
</feature>
<gene>
    <name evidence="3" type="ORF">ITI46_11230</name>
</gene>
<sequence>MARRTSARTARRPAVPSACPCGGARYAECCGRFHRGEATPATPEELMRSRYAAFALGETAYLLRTWHPDTRPAALDLDGGPRWTGLEILGTSGGSAFHDEGTVTFRAHYLGADGSPGVQQERSRFTRLDRVWMYVDGKVS</sequence>
<dbReference type="PANTHER" id="PTHR33747">
    <property type="entry name" value="UPF0225 PROTEIN SCO1677"/>
    <property type="match status" value="1"/>
</dbReference>
<dbReference type="Pfam" id="PF17775">
    <property type="entry name" value="YchJ_M-like"/>
    <property type="match status" value="1"/>
</dbReference>
<evidence type="ECO:0000313" key="4">
    <source>
        <dbReference type="Proteomes" id="UP001519064"/>
    </source>
</evidence>
<dbReference type="InterPro" id="IPR048469">
    <property type="entry name" value="YchJ-like_M"/>
</dbReference>
<reference evidence="3 4" key="1">
    <citation type="submission" date="2020-11" db="EMBL/GenBank/DDBJ databases">
        <title>Streptomyces spirodelae sp. nov., isolated from duckweed.</title>
        <authorList>
            <person name="Saimee Y."/>
            <person name="Duangmal K."/>
        </authorList>
    </citation>
    <scope>NUCLEOTIDE SEQUENCE [LARGE SCALE GENOMIC DNA]</scope>
    <source>
        <strain evidence="3 4">S16-07</strain>
    </source>
</reference>
<dbReference type="SUPFAM" id="SSF54427">
    <property type="entry name" value="NTF2-like"/>
    <property type="match status" value="1"/>
</dbReference>
<proteinExistence type="inferred from homology"/>
<organism evidence="3 4">
    <name type="scientific">Streptomyces oryzae</name>
    <dbReference type="NCBI Taxonomy" id="1434886"/>
    <lineage>
        <taxon>Bacteria</taxon>
        <taxon>Bacillati</taxon>
        <taxon>Actinomycetota</taxon>
        <taxon>Actinomycetes</taxon>
        <taxon>Kitasatosporales</taxon>
        <taxon>Streptomycetaceae</taxon>
        <taxon>Streptomyces</taxon>
    </lineage>
</organism>
<evidence type="ECO:0000256" key="1">
    <source>
        <dbReference type="HAMAP-Rule" id="MF_00612"/>
    </source>
</evidence>
<dbReference type="Proteomes" id="UP001519064">
    <property type="component" value="Unassembled WGS sequence"/>
</dbReference>
<dbReference type="Gene3D" id="3.10.450.50">
    <property type="match status" value="1"/>
</dbReference>
<comment type="caution">
    <text evidence="3">The sequence shown here is derived from an EMBL/GenBank/DDBJ whole genome shotgun (WGS) entry which is preliminary data.</text>
</comment>
<dbReference type="HAMAP" id="MF_00612">
    <property type="entry name" value="UPF0225"/>
    <property type="match status" value="1"/>
</dbReference>
<dbReference type="EMBL" id="JADKMA010000044">
    <property type="protein sequence ID" value="MBO8192234.1"/>
    <property type="molecule type" value="Genomic_DNA"/>
</dbReference>
<dbReference type="RefSeq" id="WP_209239329.1">
    <property type="nucleotide sequence ID" value="NZ_JADKMA010000044.1"/>
</dbReference>
<name>A0ABS3XAA0_9ACTN</name>
<keyword evidence="4" id="KW-1185">Reference proteome</keyword>